<gene>
    <name evidence="3" type="ORF">EHS13_16365</name>
</gene>
<dbReference type="SUPFAM" id="SSF52172">
    <property type="entry name" value="CheY-like"/>
    <property type="match status" value="1"/>
</dbReference>
<feature type="domain" description="Response regulatory" evidence="2">
    <location>
        <begin position="3"/>
        <end position="118"/>
    </location>
</feature>
<dbReference type="EMBL" id="CP034235">
    <property type="protein sequence ID" value="QGQ96343.1"/>
    <property type="molecule type" value="Genomic_DNA"/>
</dbReference>
<dbReference type="PANTHER" id="PTHR43228">
    <property type="entry name" value="TWO-COMPONENT RESPONSE REGULATOR"/>
    <property type="match status" value="1"/>
</dbReference>
<accession>A0A6B8RLC3</accession>
<dbReference type="Gene3D" id="3.40.50.2300">
    <property type="match status" value="1"/>
</dbReference>
<keyword evidence="4" id="KW-1185">Reference proteome</keyword>
<reference evidence="4" key="1">
    <citation type="submission" date="2018-11" db="EMBL/GenBank/DDBJ databases">
        <title>Complete genome sequence of Paenibacillus sp. ML311-T8.</title>
        <authorList>
            <person name="Nam Y.-D."/>
            <person name="Kang J."/>
            <person name="Chung W.-H."/>
            <person name="Park Y.S."/>
        </authorList>
    </citation>
    <scope>NUCLEOTIDE SEQUENCE [LARGE SCALE GENOMIC DNA]</scope>
    <source>
        <strain evidence="4">ML311-T8</strain>
    </source>
</reference>
<dbReference type="Proteomes" id="UP000426246">
    <property type="component" value="Chromosome"/>
</dbReference>
<evidence type="ECO:0000256" key="1">
    <source>
        <dbReference type="PROSITE-ProRule" id="PRU00169"/>
    </source>
</evidence>
<dbReference type="SMART" id="SM00448">
    <property type="entry name" value="REC"/>
    <property type="match status" value="1"/>
</dbReference>
<dbReference type="KEGG" id="ppsc:EHS13_16365"/>
<evidence type="ECO:0000313" key="3">
    <source>
        <dbReference type="EMBL" id="QGQ96343.1"/>
    </source>
</evidence>
<feature type="modified residue" description="4-aspartylphosphate" evidence="1">
    <location>
        <position position="53"/>
    </location>
</feature>
<dbReference type="Pfam" id="PF00072">
    <property type="entry name" value="Response_reg"/>
    <property type="match status" value="1"/>
</dbReference>
<organism evidence="3 4">
    <name type="scientific">Paenibacillus psychroresistens</name>
    <dbReference type="NCBI Taxonomy" id="1778678"/>
    <lineage>
        <taxon>Bacteria</taxon>
        <taxon>Bacillati</taxon>
        <taxon>Bacillota</taxon>
        <taxon>Bacilli</taxon>
        <taxon>Bacillales</taxon>
        <taxon>Paenibacillaceae</taxon>
        <taxon>Paenibacillus</taxon>
    </lineage>
</organism>
<dbReference type="AlphaFoldDB" id="A0A6B8RLC3"/>
<evidence type="ECO:0000313" key="4">
    <source>
        <dbReference type="Proteomes" id="UP000426246"/>
    </source>
</evidence>
<dbReference type="InterPro" id="IPR052048">
    <property type="entry name" value="ST_Response_Regulator"/>
</dbReference>
<dbReference type="RefSeq" id="WP_155701379.1">
    <property type="nucleotide sequence ID" value="NZ_CP034235.1"/>
</dbReference>
<evidence type="ECO:0000259" key="2">
    <source>
        <dbReference type="PROSITE" id="PS50110"/>
    </source>
</evidence>
<dbReference type="OrthoDB" id="1677999at2"/>
<dbReference type="PROSITE" id="PS50110">
    <property type="entry name" value="RESPONSE_REGULATORY"/>
    <property type="match status" value="1"/>
</dbReference>
<name>A0A6B8RLC3_9BACL</name>
<keyword evidence="1" id="KW-0597">Phosphoprotein</keyword>
<dbReference type="InterPro" id="IPR001789">
    <property type="entry name" value="Sig_transdc_resp-reg_receiver"/>
</dbReference>
<proteinExistence type="predicted"/>
<protein>
    <submittedName>
        <fullName evidence="3">Response regulator</fullName>
    </submittedName>
</protein>
<dbReference type="InterPro" id="IPR011006">
    <property type="entry name" value="CheY-like_superfamily"/>
</dbReference>
<dbReference type="GO" id="GO:0000160">
    <property type="term" value="P:phosphorelay signal transduction system"/>
    <property type="evidence" value="ECO:0007669"/>
    <property type="project" value="InterPro"/>
</dbReference>
<dbReference type="PANTHER" id="PTHR43228:SF1">
    <property type="entry name" value="TWO-COMPONENT RESPONSE REGULATOR ARR22"/>
    <property type="match status" value="1"/>
</dbReference>
<sequence>MATILIVDDSILMRRNLRVLLAEAGHEVVAEASNGMEGYREYAKHLPDLVTMDITMPIMSGLDSLKKIIATYPNAKVVMISALDQKSMVFEAIQNGAMHYILKPITLEKMLMTINTVLDLPQDKREGDSIEDGKLLAASKFDQPFVIDNKNGIFIITVYPNLDEVSMSSINTAMQGFLFIKPLKVVFHFELETLTDLELKSFTDYILAIKAAGGMVGIVCPNLRLIRQMKSKDADLFAKIYTDIKEIVM</sequence>